<comment type="caution">
    <text evidence="1">The sequence shown here is derived from an EMBL/GenBank/DDBJ whole genome shotgun (WGS) entry which is preliminary data.</text>
</comment>
<dbReference type="Proteomes" id="UP000789860">
    <property type="component" value="Unassembled WGS sequence"/>
</dbReference>
<name>A0ACA9KH74_9GLOM</name>
<organism evidence="1 2">
    <name type="scientific">Scutellospora calospora</name>
    <dbReference type="NCBI Taxonomy" id="85575"/>
    <lineage>
        <taxon>Eukaryota</taxon>
        <taxon>Fungi</taxon>
        <taxon>Fungi incertae sedis</taxon>
        <taxon>Mucoromycota</taxon>
        <taxon>Glomeromycotina</taxon>
        <taxon>Glomeromycetes</taxon>
        <taxon>Diversisporales</taxon>
        <taxon>Gigasporaceae</taxon>
        <taxon>Scutellospora</taxon>
    </lineage>
</organism>
<keyword evidence="2" id="KW-1185">Reference proteome</keyword>
<gene>
    <name evidence="1" type="ORF">SCALOS_LOCUS2103</name>
</gene>
<sequence>MNKQKANASDEERSNHSTTEPDTRNEQDSDMNNKDFSANEISVLLKRLETLERLQATNNEKTKN</sequence>
<protein>
    <submittedName>
        <fullName evidence="1">7003_t:CDS:1</fullName>
    </submittedName>
</protein>
<evidence type="ECO:0000313" key="1">
    <source>
        <dbReference type="EMBL" id="CAG8472843.1"/>
    </source>
</evidence>
<evidence type="ECO:0000313" key="2">
    <source>
        <dbReference type="Proteomes" id="UP000789860"/>
    </source>
</evidence>
<reference evidence="1" key="1">
    <citation type="submission" date="2021-06" db="EMBL/GenBank/DDBJ databases">
        <authorList>
            <person name="Kallberg Y."/>
            <person name="Tangrot J."/>
            <person name="Rosling A."/>
        </authorList>
    </citation>
    <scope>NUCLEOTIDE SEQUENCE</scope>
    <source>
        <strain evidence="1">AU212A</strain>
    </source>
</reference>
<accession>A0ACA9KH74</accession>
<proteinExistence type="predicted"/>
<dbReference type="EMBL" id="CAJVPM010001745">
    <property type="protein sequence ID" value="CAG8472843.1"/>
    <property type="molecule type" value="Genomic_DNA"/>
</dbReference>